<dbReference type="WBParaSite" id="BPAG_0000440401-mRNA-1">
    <property type="protein sequence ID" value="BPAG_0000440401-mRNA-1"/>
    <property type="gene ID" value="BPAG_0000440401"/>
</dbReference>
<evidence type="ECO:0000313" key="4">
    <source>
        <dbReference type="WBParaSite" id="BPAG_0000440401-mRNA-1"/>
    </source>
</evidence>
<gene>
    <name evidence="2" type="ORF">BPAG_LOCUS4368</name>
</gene>
<dbReference type="InterPro" id="IPR002123">
    <property type="entry name" value="Plipid/glycerol_acylTrfase"/>
</dbReference>
<evidence type="ECO:0000259" key="1">
    <source>
        <dbReference type="SMART" id="SM00563"/>
    </source>
</evidence>
<dbReference type="GO" id="GO:0005783">
    <property type="term" value="C:endoplasmic reticulum"/>
    <property type="evidence" value="ECO:0007669"/>
    <property type="project" value="TreeGrafter"/>
</dbReference>
<sequence>MLKWIGLFHSKMAHVNKSVAKSCTKYFSMMQSVIVTIKMVNNVVVSLCDYILGVKFHITGDMISCSEPALIIMNHRTRLDWLFFWNALYKMNPWLLTTEKISLKKPLKSIPGAGWAMQCAAYLFLERNYKNDAHTISDMITYYKDLGRHYQILLFPEGTDRGERAAKN</sequence>
<dbReference type="PANTHER" id="PTHR10983:SF16">
    <property type="entry name" value="LYSOCARDIOLIPIN ACYLTRANSFERASE 1"/>
    <property type="match status" value="1"/>
</dbReference>
<keyword evidence="3" id="KW-1185">Reference proteome</keyword>
<dbReference type="AlphaFoldDB" id="A0A0N4T867"/>
<dbReference type="GO" id="GO:0016746">
    <property type="term" value="F:acyltransferase activity"/>
    <property type="evidence" value="ECO:0007669"/>
    <property type="project" value="InterPro"/>
</dbReference>
<organism evidence="4">
    <name type="scientific">Brugia pahangi</name>
    <name type="common">Filarial nematode worm</name>
    <dbReference type="NCBI Taxonomy" id="6280"/>
    <lineage>
        <taxon>Eukaryota</taxon>
        <taxon>Metazoa</taxon>
        <taxon>Ecdysozoa</taxon>
        <taxon>Nematoda</taxon>
        <taxon>Chromadorea</taxon>
        <taxon>Rhabditida</taxon>
        <taxon>Spirurina</taxon>
        <taxon>Spiruromorpha</taxon>
        <taxon>Filarioidea</taxon>
        <taxon>Onchocercidae</taxon>
        <taxon>Brugia</taxon>
    </lineage>
</organism>
<evidence type="ECO:0000313" key="3">
    <source>
        <dbReference type="Proteomes" id="UP000278627"/>
    </source>
</evidence>
<dbReference type="STRING" id="6280.A0A0N4T867"/>
<accession>A0A0N4T867</accession>
<evidence type="ECO:0000313" key="2">
    <source>
        <dbReference type="EMBL" id="VDN85554.1"/>
    </source>
</evidence>
<dbReference type="EMBL" id="UZAD01002050">
    <property type="protein sequence ID" value="VDN85554.1"/>
    <property type="molecule type" value="Genomic_DNA"/>
</dbReference>
<dbReference type="Proteomes" id="UP000278627">
    <property type="component" value="Unassembled WGS sequence"/>
</dbReference>
<dbReference type="SUPFAM" id="SSF69593">
    <property type="entry name" value="Glycerol-3-phosphate (1)-acyltransferase"/>
    <property type="match status" value="1"/>
</dbReference>
<dbReference type="SMART" id="SM00563">
    <property type="entry name" value="PlsC"/>
    <property type="match status" value="1"/>
</dbReference>
<proteinExistence type="predicted"/>
<name>A0A0N4T867_BRUPA</name>
<protein>
    <submittedName>
        <fullName evidence="4">PlsC domain-containing protein</fullName>
    </submittedName>
</protein>
<reference evidence="4" key="1">
    <citation type="submission" date="2017-02" db="UniProtKB">
        <authorList>
            <consortium name="WormBaseParasite"/>
        </authorList>
    </citation>
    <scope>IDENTIFICATION</scope>
</reference>
<dbReference type="CDD" id="cd07990">
    <property type="entry name" value="LPLAT_LCLAT1-like"/>
    <property type="match status" value="1"/>
</dbReference>
<feature type="domain" description="Phospholipid/glycerol acyltransferase" evidence="1">
    <location>
        <begin position="69"/>
        <end position="166"/>
    </location>
</feature>
<dbReference type="PANTHER" id="PTHR10983">
    <property type="entry name" value="1-ACYLGLYCEROL-3-PHOSPHATE ACYLTRANSFERASE-RELATED"/>
    <property type="match status" value="1"/>
</dbReference>
<dbReference type="GO" id="GO:0036149">
    <property type="term" value="P:phosphatidylinositol acyl-chain remodeling"/>
    <property type="evidence" value="ECO:0007669"/>
    <property type="project" value="TreeGrafter"/>
</dbReference>
<dbReference type="Pfam" id="PF01553">
    <property type="entry name" value="Acyltransferase"/>
    <property type="match status" value="1"/>
</dbReference>
<reference evidence="2 3" key="2">
    <citation type="submission" date="2018-11" db="EMBL/GenBank/DDBJ databases">
        <authorList>
            <consortium name="Pathogen Informatics"/>
        </authorList>
    </citation>
    <scope>NUCLEOTIDE SEQUENCE [LARGE SCALE GENOMIC DNA]</scope>
</reference>